<dbReference type="Pfam" id="PF00578">
    <property type="entry name" value="AhpC-TSA"/>
    <property type="match status" value="1"/>
</dbReference>
<gene>
    <name evidence="2" type="ORF">SAMN06295960_1252</name>
</gene>
<sequence length="171" mass="19225">MTIRTGIQYFLILVLMAGVVFALLQPHKAQEEQAVLGEAAPSFRISTMQGKTLELQDYKGQAVMINFWASWCTACVNELPLLNEAYKLAGVSMLAVNVGEEADKVQTFVDRYELSFPIGLDTDMRIKQKYNVVGLPLTIIIDKEGKLIERHEGELTDMADIMSYMVQMKDD</sequence>
<dbReference type="STRING" id="1852522.SAMN06295960_1252"/>
<dbReference type="InterPro" id="IPR050553">
    <property type="entry name" value="Thioredoxin_ResA/DsbE_sf"/>
</dbReference>
<dbReference type="InterPro" id="IPR017937">
    <property type="entry name" value="Thioredoxin_CS"/>
</dbReference>
<dbReference type="PROSITE" id="PS51352">
    <property type="entry name" value="THIOREDOXIN_2"/>
    <property type="match status" value="1"/>
</dbReference>
<dbReference type="AlphaFoldDB" id="A0A1X7J5D3"/>
<keyword evidence="3" id="KW-1185">Reference proteome</keyword>
<evidence type="ECO:0000256" key="1">
    <source>
        <dbReference type="ARBA" id="ARBA00023157"/>
    </source>
</evidence>
<evidence type="ECO:0000313" key="3">
    <source>
        <dbReference type="Proteomes" id="UP000193834"/>
    </source>
</evidence>
<evidence type="ECO:0000313" key="2">
    <source>
        <dbReference type="EMBL" id="SMG22943.1"/>
    </source>
</evidence>
<dbReference type="InterPro" id="IPR036249">
    <property type="entry name" value="Thioredoxin-like_sf"/>
</dbReference>
<dbReference type="SUPFAM" id="SSF52833">
    <property type="entry name" value="Thioredoxin-like"/>
    <property type="match status" value="1"/>
</dbReference>
<dbReference type="GO" id="GO:0016209">
    <property type="term" value="F:antioxidant activity"/>
    <property type="evidence" value="ECO:0007669"/>
    <property type="project" value="InterPro"/>
</dbReference>
<dbReference type="EMBL" id="FXAZ01000001">
    <property type="protein sequence ID" value="SMG22943.1"/>
    <property type="molecule type" value="Genomic_DNA"/>
</dbReference>
<reference evidence="2 3" key="1">
    <citation type="submission" date="2017-04" db="EMBL/GenBank/DDBJ databases">
        <authorList>
            <person name="Afonso C.L."/>
            <person name="Miller P.J."/>
            <person name="Scott M.A."/>
            <person name="Spackman E."/>
            <person name="Goraichik I."/>
            <person name="Dimitrov K.M."/>
            <person name="Suarez D.L."/>
            <person name="Swayne D.E."/>
        </authorList>
    </citation>
    <scope>NUCLEOTIDE SEQUENCE [LARGE SCALE GENOMIC DNA]</scope>
    <source>
        <strain evidence="2 3">11</strain>
    </source>
</reference>
<keyword evidence="1" id="KW-1015">Disulfide bond</keyword>
<dbReference type="InterPro" id="IPR000866">
    <property type="entry name" value="AhpC/TSA"/>
</dbReference>
<dbReference type="PANTHER" id="PTHR42852:SF13">
    <property type="entry name" value="PROTEIN DIPZ"/>
    <property type="match status" value="1"/>
</dbReference>
<dbReference type="PROSITE" id="PS00194">
    <property type="entry name" value="THIOREDOXIN_1"/>
    <property type="match status" value="1"/>
</dbReference>
<dbReference type="InterPro" id="IPR013766">
    <property type="entry name" value="Thioredoxin_domain"/>
</dbReference>
<dbReference type="PANTHER" id="PTHR42852">
    <property type="entry name" value="THIOL:DISULFIDE INTERCHANGE PROTEIN DSBE"/>
    <property type="match status" value="1"/>
</dbReference>
<dbReference type="Proteomes" id="UP000193834">
    <property type="component" value="Unassembled WGS sequence"/>
</dbReference>
<proteinExistence type="predicted"/>
<dbReference type="OrthoDB" id="25753at2"/>
<dbReference type="Gene3D" id="3.40.30.10">
    <property type="entry name" value="Glutaredoxin"/>
    <property type="match status" value="1"/>
</dbReference>
<name>A0A1X7J5D3_9BACL</name>
<dbReference type="GO" id="GO:0016491">
    <property type="term" value="F:oxidoreductase activity"/>
    <property type="evidence" value="ECO:0007669"/>
    <property type="project" value="InterPro"/>
</dbReference>
<dbReference type="RefSeq" id="WP_085493415.1">
    <property type="nucleotide sequence ID" value="NZ_FXAZ01000001.1"/>
</dbReference>
<protein>
    <submittedName>
        <fullName evidence="2">Peroxiredoxin</fullName>
    </submittedName>
</protein>
<organism evidence="2 3">
    <name type="scientific">Paenibacillus aquistagni</name>
    <dbReference type="NCBI Taxonomy" id="1852522"/>
    <lineage>
        <taxon>Bacteria</taxon>
        <taxon>Bacillati</taxon>
        <taxon>Bacillota</taxon>
        <taxon>Bacilli</taxon>
        <taxon>Bacillales</taxon>
        <taxon>Paenibacillaceae</taxon>
        <taxon>Paenibacillus</taxon>
    </lineage>
</organism>
<accession>A0A1X7J5D3</accession>
<dbReference type="CDD" id="cd02966">
    <property type="entry name" value="TlpA_like_family"/>
    <property type="match status" value="1"/>
</dbReference>